<dbReference type="SMART" id="SM00355">
    <property type="entry name" value="ZnF_C2H2"/>
    <property type="match status" value="1"/>
</dbReference>
<feature type="compositionally biased region" description="Basic and acidic residues" evidence="9">
    <location>
        <begin position="68"/>
        <end position="84"/>
    </location>
</feature>
<feature type="compositionally biased region" description="Polar residues" evidence="9">
    <location>
        <begin position="168"/>
        <end position="182"/>
    </location>
</feature>
<gene>
    <name evidence="11" type="ORF">SLEP1_g17840</name>
</gene>
<dbReference type="EMBL" id="BPVZ01000024">
    <property type="protein sequence ID" value="GKV05888.1"/>
    <property type="molecule type" value="Genomic_DNA"/>
</dbReference>
<dbReference type="PROSITE" id="PS50157">
    <property type="entry name" value="ZINC_FINGER_C2H2_2"/>
    <property type="match status" value="1"/>
</dbReference>
<dbReference type="PANTHER" id="PTHR45801:SF110">
    <property type="entry name" value="TRANSCRIPTIONAL REGULATOR SUPERMAN"/>
    <property type="match status" value="1"/>
</dbReference>
<comment type="subcellular location">
    <subcellularLocation>
        <location evidence="1">Nucleus</location>
    </subcellularLocation>
</comment>
<feature type="compositionally biased region" description="Basic and acidic residues" evidence="9">
    <location>
        <begin position="127"/>
        <end position="163"/>
    </location>
</feature>
<organism evidence="11 12">
    <name type="scientific">Rubroshorea leprosula</name>
    <dbReference type="NCBI Taxonomy" id="152421"/>
    <lineage>
        <taxon>Eukaryota</taxon>
        <taxon>Viridiplantae</taxon>
        <taxon>Streptophyta</taxon>
        <taxon>Embryophyta</taxon>
        <taxon>Tracheophyta</taxon>
        <taxon>Spermatophyta</taxon>
        <taxon>Magnoliopsida</taxon>
        <taxon>eudicotyledons</taxon>
        <taxon>Gunneridae</taxon>
        <taxon>Pentapetalae</taxon>
        <taxon>rosids</taxon>
        <taxon>malvids</taxon>
        <taxon>Malvales</taxon>
        <taxon>Dipterocarpaceae</taxon>
        <taxon>Rubroshorea</taxon>
    </lineage>
</organism>
<name>A0AAV5J7B8_9ROSI</name>
<keyword evidence="7" id="KW-0539">Nucleus</keyword>
<dbReference type="GO" id="GO:0005634">
    <property type="term" value="C:nucleus"/>
    <property type="evidence" value="ECO:0007669"/>
    <property type="project" value="UniProtKB-SubCell"/>
</dbReference>
<sequence>MESRDEDRISGNPPRSYPCSFCQKGFSNAQALGGHMNIHRRDRAKLREQTSDETMPSLDIATGNQLDHSQDFEDKDVTVRESSIEGKSSSSTSSSTPKRPFSLSKEEEIQQLPNLLFKVPSTFTGEDDVKASEGGRRANEERMRLVRRSSSGDRRGLDLELRLGPEPSQDQATTTKSTIEFF</sequence>
<keyword evidence="4" id="KW-0862">Zinc</keyword>
<evidence type="ECO:0000256" key="2">
    <source>
        <dbReference type="ARBA" id="ARBA00022723"/>
    </source>
</evidence>
<protein>
    <recommendedName>
        <fullName evidence="10">C2H2-type domain-containing protein</fullName>
    </recommendedName>
</protein>
<feature type="compositionally biased region" description="Low complexity" evidence="9">
    <location>
        <begin position="85"/>
        <end position="102"/>
    </location>
</feature>
<evidence type="ECO:0000256" key="3">
    <source>
        <dbReference type="ARBA" id="ARBA00022771"/>
    </source>
</evidence>
<dbReference type="Proteomes" id="UP001054252">
    <property type="component" value="Unassembled WGS sequence"/>
</dbReference>
<dbReference type="SUPFAM" id="SSF57667">
    <property type="entry name" value="beta-beta-alpha zinc fingers"/>
    <property type="match status" value="1"/>
</dbReference>
<dbReference type="AlphaFoldDB" id="A0AAV5J7B8"/>
<dbReference type="InterPro" id="IPR013087">
    <property type="entry name" value="Znf_C2H2_type"/>
</dbReference>
<accession>A0AAV5J7B8</accession>
<evidence type="ECO:0000256" key="6">
    <source>
        <dbReference type="ARBA" id="ARBA00023163"/>
    </source>
</evidence>
<dbReference type="PANTHER" id="PTHR45801">
    <property type="entry name" value="OS07G0101800 PROTEIN"/>
    <property type="match status" value="1"/>
</dbReference>
<evidence type="ECO:0000259" key="10">
    <source>
        <dbReference type="PROSITE" id="PS50157"/>
    </source>
</evidence>
<evidence type="ECO:0000256" key="9">
    <source>
        <dbReference type="SAM" id="MobiDB-lite"/>
    </source>
</evidence>
<dbReference type="Gene3D" id="3.30.160.60">
    <property type="entry name" value="Classic Zinc Finger"/>
    <property type="match status" value="1"/>
</dbReference>
<dbReference type="PROSITE" id="PS00028">
    <property type="entry name" value="ZINC_FINGER_C2H2_1"/>
    <property type="match status" value="1"/>
</dbReference>
<dbReference type="InterPro" id="IPR036236">
    <property type="entry name" value="Znf_C2H2_sf"/>
</dbReference>
<keyword evidence="6" id="KW-0804">Transcription</keyword>
<dbReference type="GO" id="GO:0008270">
    <property type="term" value="F:zinc ion binding"/>
    <property type="evidence" value="ECO:0007669"/>
    <property type="project" value="UniProtKB-KW"/>
</dbReference>
<evidence type="ECO:0000256" key="4">
    <source>
        <dbReference type="ARBA" id="ARBA00022833"/>
    </source>
</evidence>
<evidence type="ECO:0000256" key="5">
    <source>
        <dbReference type="ARBA" id="ARBA00023015"/>
    </source>
</evidence>
<feature type="region of interest" description="Disordered" evidence="9">
    <location>
        <begin position="123"/>
        <end position="182"/>
    </location>
</feature>
<evidence type="ECO:0000313" key="11">
    <source>
        <dbReference type="EMBL" id="GKV05888.1"/>
    </source>
</evidence>
<comment type="caution">
    <text evidence="11">The sequence shown here is derived from an EMBL/GenBank/DDBJ whole genome shotgun (WGS) entry which is preliminary data.</text>
</comment>
<evidence type="ECO:0000313" key="12">
    <source>
        <dbReference type="Proteomes" id="UP001054252"/>
    </source>
</evidence>
<keyword evidence="2" id="KW-0479">Metal-binding</keyword>
<evidence type="ECO:0000256" key="8">
    <source>
        <dbReference type="PROSITE-ProRule" id="PRU00042"/>
    </source>
</evidence>
<keyword evidence="5" id="KW-0805">Transcription regulation</keyword>
<keyword evidence="3 8" id="KW-0863">Zinc-finger</keyword>
<evidence type="ECO:0000256" key="7">
    <source>
        <dbReference type="ARBA" id="ARBA00023242"/>
    </source>
</evidence>
<feature type="region of interest" description="Disordered" evidence="9">
    <location>
        <begin position="31"/>
        <end position="106"/>
    </location>
</feature>
<feature type="region of interest" description="Disordered" evidence="9">
    <location>
        <begin position="1"/>
        <end position="20"/>
    </location>
</feature>
<keyword evidence="12" id="KW-1185">Reference proteome</keyword>
<proteinExistence type="predicted"/>
<dbReference type="InterPro" id="IPR052426">
    <property type="entry name" value="Plant_dev_regulator"/>
</dbReference>
<feature type="domain" description="C2H2-type" evidence="10">
    <location>
        <begin position="17"/>
        <end position="44"/>
    </location>
</feature>
<reference evidence="11 12" key="1">
    <citation type="journal article" date="2021" name="Commun. Biol.">
        <title>The genome of Shorea leprosula (Dipterocarpaceae) highlights the ecological relevance of drought in aseasonal tropical rainforests.</title>
        <authorList>
            <person name="Ng K.K.S."/>
            <person name="Kobayashi M.J."/>
            <person name="Fawcett J.A."/>
            <person name="Hatakeyama M."/>
            <person name="Paape T."/>
            <person name="Ng C.H."/>
            <person name="Ang C.C."/>
            <person name="Tnah L.H."/>
            <person name="Lee C.T."/>
            <person name="Nishiyama T."/>
            <person name="Sese J."/>
            <person name="O'Brien M.J."/>
            <person name="Copetti D."/>
            <person name="Mohd Noor M.I."/>
            <person name="Ong R.C."/>
            <person name="Putra M."/>
            <person name="Sireger I.Z."/>
            <person name="Indrioko S."/>
            <person name="Kosugi Y."/>
            <person name="Izuno A."/>
            <person name="Isagi Y."/>
            <person name="Lee S.L."/>
            <person name="Shimizu K.K."/>
        </authorList>
    </citation>
    <scope>NUCLEOTIDE SEQUENCE [LARGE SCALE GENOMIC DNA]</scope>
    <source>
        <strain evidence="11">214</strain>
    </source>
</reference>
<evidence type="ECO:0000256" key="1">
    <source>
        <dbReference type="ARBA" id="ARBA00004123"/>
    </source>
</evidence>